<evidence type="ECO:0000256" key="1">
    <source>
        <dbReference type="SAM" id="SignalP"/>
    </source>
</evidence>
<feature type="chain" id="PRO_5028878019" evidence="1">
    <location>
        <begin position="19"/>
        <end position="316"/>
    </location>
</feature>
<reference evidence="3" key="2">
    <citation type="submission" date="2020-10" db="UniProtKB">
        <authorList>
            <consortium name="WormBaseParasite"/>
        </authorList>
    </citation>
    <scope>IDENTIFICATION</scope>
</reference>
<protein>
    <submittedName>
        <fullName evidence="3">Peptidase M13 N-terminal domain-containing protein</fullName>
    </submittedName>
</protein>
<name>A0A7E4ZSB6_PANRE</name>
<dbReference type="WBParaSite" id="Pan_g14225.t1">
    <property type="protein sequence ID" value="Pan_g14225.t1"/>
    <property type="gene ID" value="Pan_g14225"/>
</dbReference>
<proteinExistence type="predicted"/>
<keyword evidence="2" id="KW-1185">Reference proteome</keyword>
<evidence type="ECO:0000313" key="3">
    <source>
        <dbReference type="WBParaSite" id="Pan_g14225.t1"/>
    </source>
</evidence>
<organism evidence="2 3">
    <name type="scientific">Panagrellus redivivus</name>
    <name type="common">Microworm</name>
    <dbReference type="NCBI Taxonomy" id="6233"/>
    <lineage>
        <taxon>Eukaryota</taxon>
        <taxon>Metazoa</taxon>
        <taxon>Ecdysozoa</taxon>
        <taxon>Nematoda</taxon>
        <taxon>Chromadorea</taxon>
        <taxon>Rhabditida</taxon>
        <taxon>Tylenchina</taxon>
        <taxon>Panagrolaimomorpha</taxon>
        <taxon>Panagrolaimoidea</taxon>
        <taxon>Panagrolaimidae</taxon>
        <taxon>Panagrellus</taxon>
    </lineage>
</organism>
<sequence>MLFYFGLLLALFLASCDANVQNIDGIFVPKPIPTKSQYNYVKHLAECKKTFHSLVENCGSGKKNCPILTDQTPPKYVSDSIQWSNATTMKKLMAFFKYNIDQEITNANGYNLDTGINFLHPTDFDLATNHVWKCTRLNYRHLYHYEFATTDEIEKQMSFNEDTLSDFYINPTDYYTDLKVDYNNPTVSLTRDAITKAINEPVPWTPMKAIYVDSAVEEHFTSDTGFDVIPFSKFYLFKSFVQNMRLAYAAKEILTGNRLVNHINANFEEIKTDPAVPKVMKAQMKQFINSVTSKWAQTKDIRQYSIDTGMTSTSLS</sequence>
<accession>A0A7E4ZSB6</accession>
<dbReference type="Proteomes" id="UP000492821">
    <property type="component" value="Unassembled WGS sequence"/>
</dbReference>
<evidence type="ECO:0000313" key="2">
    <source>
        <dbReference type="Proteomes" id="UP000492821"/>
    </source>
</evidence>
<reference evidence="2" key="1">
    <citation type="journal article" date="2013" name="Genetics">
        <title>The draft genome and transcriptome of Panagrellus redivivus are shaped by the harsh demands of a free-living lifestyle.</title>
        <authorList>
            <person name="Srinivasan J."/>
            <person name="Dillman A.R."/>
            <person name="Macchietto M.G."/>
            <person name="Heikkinen L."/>
            <person name="Lakso M."/>
            <person name="Fracchia K.M."/>
            <person name="Antoshechkin I."/>
            <person name="Mortazavi A."/>
            <person name="Wong G."/>
            <person name="Sternberg P.W."/>
        </authorList>
    </citation>
    <scope>NUCLEOTIDE SEQUENCE [LARGE SCALE GENOMIC DNA]</scope>
    <source>
        <strain evidence="2">MT8872</strain>
    </source>
</reference>
<dbReference type="AlphaFoldDB" id="A0A7E4ZSB6"/>
<keyword evidence="1" id="KW-0732">Signal</keyword>
<feature type="signal peptide" evidence="1">
    <location>
        <begin position="1"/>
        <end position="18"/>
    </location>
</feature>